<dbReference type="EMBL" id="QNSA01000007">
    <property type="protein sequence ID" value="RBP72633.1"/>
    <property type="molecule type" value="Genomic_DNA"/>
</dbReference>
<dbReference type="Proteomes" id="UP000253065">
    <property type="component" value="Unassembled WGS sequence"/>
</dbReference>
<name>A0A368XU66_MARNT</name>
<feature type="compositionally biased region" description="Basic and acidic residues" evidence="1">
    <location>
        <begin position="27"/>
        <end position="36"/>
    </location>
</feature>
<proteinExistence type="predicted"/>
<dbReference type="EMBL" id="QPJI01000004">
    <property type="protein sequence ID" value="RCW71049.1"/>
    <property type="molecule type" value="Genomic_DNA"/>
</dbReference>
<evidence type="ECO:0000256" key="1">
    <source>
        <dbReference type="SAM" id="MobiDB-lite"/>
    </source>
</evidence>
<evidence type="ECO:0000313" key="2">
    <source>
        <dbReference type="EMBL" id="KAE8544908.1"/>
    </source>
</evidence>
<reference evidence="2 9" key="2">
    <citation type="submission" date="2019-10" db="EMBL/GenBank/DDBJ databases">
        <title>Draft genome sequence of Marinobacter hydrocarbonoclasticus NCT7M from the microbiome of the marine copepod.</title>
        <authorList>
            <person name="Nuttall R."/>
            <person name="Sharma G."/>
            <person name="Moisander P."/>
        </authorList>
    </citation>
    <scope>NUCLEOTIDE SEQUENCE [LARGE SCALE GENOMIC DNA]</scope>
    <source>
        <strain evidence="2 9">NCT7M</strain>
    </source>
</reference>
<evidence type="ECO:0000313" key="8">
    <source>
        <dbReference type="Proteomes" id="UP000253647"/>
    </source>
</evidence>
<dbReference type="AlphaFoldDB" id="A0A368XU66"/>
<dbReference type="Proteomes" id="UP000469950">
    <property type="component" value="Unassembled WGS sequence"/>
</dbReference>
<evidence type="ECO:0000313" key="3">
    <source>
        <dbReference type="EMBL" id="RBP72633.1"/>
    </source>
</evidence>
<feature type="region of interest" description="Disordered" evidence="1">
    <location>
        <begin position="27"/>
        <end position="54"/>
    </location>
</feature>
<keyword evidence="7" id="KW-1185">Reference proteome</keyword>
<evidence type="ECO:0000313" key="6">
    <source>
        <dbReference type="Proteomes" id="UP000252795"/>
    </source>
</evidence>
<accession>A0A368XU66</accession>
<dbReference type="Proteomes" id="UP000253647">
    <property type="component" value="Unassembled WGS sequence"/>
</dbReference>
<sequence>MGMLVRMAFQNCAKPWMAELKRHRDVPKERVLESHPHKQPCSTVNCARNPGDNKARHISRTARNIGPV</sequence>
<comment type="caution">
    <text evidence="5">The sequence shown here is derived from an EMBL/GenBank/DDBJ whole genome shotgun (WGS) entry which is preliminary data.</text>
</comment>
<dbReference type="EMBL" id="WBMP01000012">
    <property type="protein sequence ID" value="KAE8544908.1"/>
    <property type="molecule type" value="Genomic_DNA"/>
</dbReference>
<evidence type="ECO:0000313" key="7">
    <source>
        <dbReference type="Proteomes" id="UP000253065"/>
    </source>
</evidence>
<dbReference type="EMBL" id="QPJB01000007">
    <property type="protein sequence ID" value="RCW33560.1"/>
    <property type="molecule type" value="Genomic_DNA"/>
</dbReference>
<dbReference type="Proteomes" id="UP000252795">
    <property type="component" value="Unassembled WGS sequence"/>
</dbReference>
<protein>
    <submittedName>
        <fullName evidence="5">Uncharacterized protein</fullName>
    </submittedName>
</protein>
<organism evidence="5 8">
    <name type="scientific">Marinobacter nauticus</name>
    <name type="common">Marinobacter hydrocarbonoclasticus</name>
    <name type="synonym">Marinobacter aquaeolei</name>
    <dbReference type="NCBI Taxonomy" id="2743"/>
    <lineage>
        <taxon>Bacteria</taxon>
        <taxon>Pseudomonadati</taxon>
        <taxon>Pseudomonadota</taxon>
        <taxon>Gammaproteobacteria</taxon>
        <taxon>Pseudomonadales</taxon>
        <taxon>Marinobacteraceae</taxon>
        <taxon>Marinobacter</taxon>
    </lineage>
</organism>
<evidence type="ECO:0000313" key="4">
    <source>
        <dbReference type="EMBL" id="RCW33560.1"/>
    </source>
</evidence>
<reference evidence="6 8" key="1">
    <citation type="submission" date="2018-07" db="EMBL/GenBank/DDBJ databases">
        <title>Freshwater and sediment microbial communities from various areas in North America, analyzing microbe dynamics in response to fracking.</title>
        <authorList>
            <person name="Lamendella R."/>
        </authorList>
    </citation>
    <scope>NUCLEOTIDE SEQUENCE [LARGE SCALE GENOMIC DNA]</scope>
    <source>
        <strain evidence="5 8">105B</strain>
        <strain evidence="4 6">114E</strain>
        <strain evidence="3 7">114E_o</strain>
    </source>
</reference>
<evidence type="ECO:0000313" key="9">
    <source>
        <dbReference type="Proteomes" id="UP000469950"/>
    </source>
</evidence>
<gene>
    <name evidence="4" type="ORF">DET51_107231</name>
    <name evidence="5" type="ORF">DET61_104207</name>
    <name evidence="3" type="ORF">DET64_107231</name>
    <name evidence="2" type="ORF">F6453_2738</name>
</gene>
<evidence type="ECO:0000313" key="5">
    <source>
        <dbReference type="EMBL" id="RCW71049.1"/>
    </source>
</evidence>